<name>A0ABW5M3L6_9BACT</name>
<protein>
    <submittedName>
        <fullName evidence="1">Uncharacterized protein</fullName>
    </submittedName>
</protein>
<keyword evidence="2" id="KW-1185">Reference proteome</keyword>
<organism evidence="1 2">
    <name type="scientific">Spirosoma soli</name>
    <dbReference type="NCBI Taxonomy" id="1770529"/>
    <lineage>
        <taxon>Bacteria</taxon>
        <taxon>Pseudomonadati</taxon>
        <taxon>Bacteroidota</taxon>
        <taxon>Cytophagia</taxon>
        <taxon>Cytophagales</taxon>
        <taxon>Cytophagaceae</taxon>
        <taxon>Spirosoma</taxon>
    </lineage>
</organism>
<dbReference type="RefSeq" id="WP_381522435.1">
    <property type="nucleotide sequence ID" value="NZ_JBHULN010000005.1"/>
</dbReference>
<gene>
    <name evidence="1" type="ORF">ACFSUS_10960</name>
</gene>
<proteinExistence type="predicted"/>
<dbReference type="Proteomes" id="UP001597469">
    <property type="component" value="Unassembled WGS sequence"/>
</dbReference>
<sequence length="165" mass="17031">MGWLTRTTDWQVCCAGQIAGGAGVAGGSFAFIFYSRTAGVSGLYSFSGIGIGIGGNASGVVNPADYGTVSSPWTQLYRTTPYICGLRAFNSYDLNGALGRITYTGAGAFGITYGGMYISASPWETNTNAYFYSQPLYGAGYGAPGVGAGSLSGRWGFVAETSIHP</sequence>
<reference evidence="2" key="1">
    <citation type="journal article" date="2019" name="Int. J. Syst. Evol. Microbiol.">
        <title>The Global Catalogue of Microorganisms (GCM) 10K type strain sequencing project: providing services to taxonomists for standard genome sequencing and annotation.</title>
        <authorList>
            <consortium name="The Broad Institute Genomics Platform"/>
            <consortium name="The Broad Institute Genome Sequencing Center for Infectious Disease"/>
            <person name="Wu L."/>
            <person name="Ma J."/>
        </authorList>
    </citation>
    <scope>NUCLEOTIDE SEQUENCE [LARGE SCALE GENOMIC DNA]</scope>
    <source>
        <strain evidence="2">KCTC 42805</strain>
    </source>
</reference>
<evidence type="ECO:0000313" key="1">
    <source>
        <dbReference type="EMBL" id="MFD2571157.1"/>
    </source>
</evidence>
<dbReference type="EMBL" id="JBHULN010000005">
    <property type="protein sequence ID" value="MFD2571157.1"/>
    <property type="molecule type" value="Genomic_DNA"/>
</dbReference>
<comment type="caution">
    <text evidence="1">The sequence shown here is derived from an EMBL/GenBank/DDBJ whole genome shotgun (WGS) entry which is preliminary data.</text>
</comment>
<evidence type="ECO:0000313" key="2">
    <source>
        <dbReference type="Proteomes" id="UP001597469"/>
    </source>
</evidence>
<accession>A0ABW5M3L6</accession>